<accession>A0A7J8LDV1</accession>
<name>A0A7J8LDV1_9ROSI</name>
<comment type="caution">
    <text evidence="1">The sequence shown here is derived from an EMBL/GenBank/DDBJ whole genome shotgun (WGS) entry which is preliminary data.</text>
</comment>
<organism evidence="1 2">
    <name type="scientific">Gossypium lobatum</name>
    <dbReference type="NCBI Taxonomy" id="34289"/>
    <lineage>
        <taxon>Eukaryota</taxon>
        <taxon>Viridiplantae</taxon>
        <taxon>Streptophyta</taxon>
        <taxon>Embryophyta</taxon>
        <taxon>Tracheophyta</taxon>
        <taxon>Spermatophyta</taxon>
        <taxon>Magnoliopsida</taxon>
        <taxon>eudicotyledons</taxon>
        <taxon>Gunneridae</taxon>
        <taxon>Pentapetalae</taxon>
        <taxon>rosids</taxon>
        <taxon>malvids</taxon>
        <taxon>Malvales</taxon>
        <taxon>Malvaceae</taxon>
        <taxon>Malvoideae</taxon>
        <taxon>Gossypium</taxon>
    </lineage>
</organism>
<keyword evidence="2" id="KW-1185">Reference proteome</keyword>
<dbReference type="EMBL" id="JABEZX010000002">
    <property type="protein sequence ID" value="MBA0550617.1"/>
    <property type="molecule type" value="Genomic_DNA"/>
</dbReference>
<evidence type="ECO:0000313" key="2">
    <source>
        <dbReference type="Proteomes" id="UP000593572"/>
    </source>
</evidence>
<dbReference type="AlphaFoldDB" id="A0A7J8LDV1"/>
<sequence length="177" mass="19814">MGESSLLAASLNRHGSPPLIVVNKGIEMVKSKEGSSILPVNKEVLDRRQQSLSFRCKLLENMVEDNEMVLGLNDTFELRENDVMVSRGGLVSKIVFSERVHEMIDKSMASTIIVQLLGKSISFKVLQGSYEKDRLLGDIVRIDYNTNTTKRGKFTHLAMVVNLTKPFLPCIRIDGFS</sequence>
<reference evidence="1 2" key="1">
    <citation type="journal article" date="2019" name="Genome Biol. Evol.">
        <title>Insights into the evolution of the New World diploid cottons (Gossypium, subgenus Houzingenia) based on genome sequencing.</title>
        <authorList>
            <person name="Grover C.E."/>
            <person name="Arick M.A. 2nd"/>
            <person name="Thrash A."/>
            <person name="Conover J.L."/>
            <person name="Sanders W.S."/>
            <person name="Peterson D.G."/>
            <person name="Frelichowski J.E."/>
            <person name="Scheffler J.A."/>
            <person name="Scheffler B.E."/>
            <person name="Wendel J.F."/>
        </authorList>
    </citation>
    <scope>NUCLEOTIDE SEQUENCE [LARGE SCALE GENOMIC DNA]</scope>
    <source>
        <strain evidence="1">157</strain>
        <tissue evidence="1">Leaf</tissue>
    </source>
</reference>
<proteinExistence type="predicted"/>
<evidence type="ECO:0000313" key="1">
    <source>
        <dbReference type="EMBL" id="MBA0550617.1"/>
    </source>
</evidence>
<protein>
    <submittedName>
        <fullName evidence="1">Uncharacterized protein</fullName>
    </submittedName>
</protein>
<gene>
    <name evidence="1" type="ORF">Golob_021552</name>
</gene>
<dbReference type="Proteomes" id="UP000593572">
    <property type="component" value="Unassembled WGS sequence"/>
</dbReference>